<evidence type="ECO:0000256" key="7">
    <source>
        <dbReference type="SAM" id="Phobius"/>
    </source>
</evidence>
<reference evidence="8 9" key="1">
    <citation type="submission" date="2017-10" db="EMBL/GenBank/DDBJ databases">
        <title>Genomics of the genus Arcobacter.</title>
        <authorList>
            <person name="Perez-Cataluna A."/>
            <person name="Figueras M.J."/>
        </authorList>
    </citation>
    <scope>NUCLEOTIDE SEQUENCE [LARGE SCALE GENOMIC DNA]</scope>
    <source>
        <strain evidence="8 9">CECT 8993</strain>
    </source>
</reference>
<dbReference type="Gene3D" id="1.10.3470.10">
    <property type="entry name" value="ABC transporter involved in vitamin B12 uptake, BtuC"/>
    <property type="match status" value="1"/>
</dbReference>
<feature type="transmembrane region" description="Helical" evidence="7">
    <location>
        <begin position="53"/>
        <end position="78"/>
    </location>
</feature>
<evidence type="ECO:0000256" key="5">
    <source>
        <dbReference type="ARBA" id="ARBA00023136"/>
    </source>
</evidence>
<dbReference type="PANTHER" id="PTHR30477">
    <property type="entry name" value="ABC-TRANSPORTER METAL-BINDING PROTEIN"/>
    <property type="match status" value="1"/>
</dbReference>
<feature type="transmembrane region" description="Helical" evidence="7">
    <location>
        <begin position="132"/>
        <end position="151"/>
    </location>
</feature>
<comment type="similarity">
    <text evidence="2 6">Belongs to the ABC-3 integral membrane protein family.</text>
</comment>
<evidence type="ECO:0000256" key="2">
    <source>
        <dbReference type="ARBA" id="ARBA00008034"/>
    </source>
</evidence>
<dbReference type="GO" id="GO:0043190">
    <property type="term" value="C:ATP-binding cassette (ABC) transporter complex"/>
    <property type="evidence" value="ECO:0007669"/>
    <property type="project" value="InterPro"/>
</dbReference>
<evidence type="ECO:0000313" key="9">
    <source>
        <dbReference type="Proteomes" id="UP000290172"/>
    </source>
</evidence>
<dbReference type="RefSeq" id="WP_128981404.1">
    <property type="nucleotide sequence ID" value="NZ_PDKJ01000007.1"/>
</dbReference>
<dbReference type="EMBL" id="PDKJ01000007">
    <property type="protein sequence ID" value="RXJ68007.1"/>
    <property type="molecule type" value="Genomic_DNA"/>
</dbReference>
<comment type="caution">
    <text evidence="8">The sequence shown here is derived from an EMBL/GenBank/DDBJ whole genome shotgun (WGS) entry which is preliminary data.</text>
</comment>
<keyword evidence="5 7" id="KW-0472">Membrane</keyword>
<evidence type="ECO:0008006" key="10">
    <source>
        <dbReference type="Google" id="ProtNLM"/>
    </source>
</evidence>
<proteinExistence type="inferred from homology"/>
<accession>A0A4Q0YCA6</accession>
<evidence type="ECO:0000256" key="1">
    <source>
        <dbReference type="ARBA" id="ARBA00004141"/>
    </source>
</evidence>
<dbReference type="InterPro" id="IPR001626">
    <property type="entry name" value="ABC_TroCD"/>
</dbReference>
<sequence length="268" mass="29320">MLESLSYTFMQNALISGVLIGIISGIIGSLIVVNKMVFLSGGIAHSAYGGIGIAIFFGLPILLCTSIFSIFITIIIAILSYKQRGNLDVIIGLTWALGMSFGILLVDLTPGYNTDLMSYLFGSLLAVSNEDIIFMITLLVFILLTISVLYRDILSVSYDSEYATLRGVKSRLIYTLILILSSLTIVISIKIVGLILVIALLTIPIYIAQKFANSLFSMMLISIFLSLSFIIIGLYISYTYDLSSGPSIILVGSIVLFFVFIYKSFTKK</sequence>
<protein>
    <recommendedName>
        <fullName evidence="10">Metal ABC transporter permease</fullName>
    </recommendedName>
</protein>
<keyword evidence="3 6" id="KW-0812">Transmembrane</keyword>
<dbReference type="Pfam" id="PF00950">
    <property type="entry name" value="ABC-3"/>
    <property type="match status" value="1"/>
</dbReference>
<feature type="transmembrane region" description="Helical" evidence="7">
    <location>
        <begin position="172"/>
        <end position="203"/>
    </location>
</feature>
<feature type="transmembrane region" description="Helical" evidence="7">
    <location>
        <begin position="90"/>
        <end position="112"/>
    </location>
</feature>
<name>A0A4Q0YCA6_9BACT</name>
<keyword evidence="4 7" id="KW-1133">Transmembrane helix</keyword>
<evidence type="ECO:0000256" key="4">
    <source>
        <dbReference type="ARBA" id="ARBA00022989"/>
    </source>
</evidence>
<dbReference type="GO" id="GO:0010043">
    <property type="term" value="P:response to zinc ion"/>
    <property type="evidence" value="ECO:0007669"/>
    <property type="project" value="TreeGrafter"/>
</dbReference>
<dbReference type="PANTHER" id="PTHR30477:SF18">
    <property type="entry name" value="METAL TRANSPORT SYSTEM MEMBRANE PROTEIN CT_417-RELATED"/>
    <property type="match status" value="1"/>
</dbReference>
<comment type="subcellular location">
    <subcellularLocation>
        <location evidence="6">Cell membrane</location>
        <topology evidence="6">Multi-pass membrane protein</topology>
    </subcellularLocation>
    <subcellularLocation>
        <location evidence="1">Membrane</location>
        <topology evidence="1">Multi-pass membrane protein</topology>
    </subcellularLocation>
</comment>
<organism evidence="8 9">
    <name type="scientific">Halarcobacter ebronensis</name>
    <dbReference type="NCBI Taxonomy" id="1462615"/>
    <lineage>
        <taxon>Bacteria</taxon>
        <taxon>Pseudomonadati</taxon>
        <taxon>Campylobacterota</taxon>
        <taxon>Epsilonproteobacteria</taxon>
        <taxon>Campylobacterales</taxon>
        <taxon>Arcobacteraceae</taxon>
        <taxon>Halarcobacter</taxon>
    </lineage>
</organism>
<gene>
    <name evidence="8" type="ORF">CRV08_09370</name>
</gene>
<dbReference type="Proteomes" id="UP000290172">
    <property type="component" value="Unassembled WGS sequence"/>
</dbReference>
<dbReference type="GO" id="GO:0055085">
    <property type="term" value="P:transmembrane transport"/>
    <property type="evidence" value="ECO:0007669"/>
    <property type="project" value="InterPro"/>
</dbReference>
<feature type="transmembrane region" description="Helical" evidence="7">
    <location>
        <begin position="12"/>
        <end position="33"/>
    </location>
</feature>
<evidence type="ECO:0000313" key="8">
    <source>
        <dbReference type="EMBL" id="RXJ68007.1"/>
    </source>
</evidence>
<dbReference type="AlphaFoldDB" id="A0A4Q0YCA6"/>
<feature type="transmembrane region" description="Helical" evidence="7">
    <location>
        <begin position="215"/>
        <end position="236"/>
    </location>
</feature>
<evidence type="ECO:0000256" key="6">
    <source>
        <dbReference type="RuleBase" id="RU003943"/>
    </source>
</evidence>
<feature type="transmembrane region" description="Helical" evidence="7">
    <location>
        <begin position="248"/>
        <end position="265"/>
    </location>
</feature>
<keyword evidence="6" id="KW-0813">Transport</keyword>
<dbReference type="InterPro" id="IPR037294">
    <property type="entry name" value="ABC_BtuC-like"/>
</dbReference>
<dbReference type="SUPFAM" id="SSF81345">
    <property type="entry name" value="ABC transporter involved in vitamin B12 uptake, BtuC"/>
    <property type="match status" value="1"/>
</dbReference>
<evidence type="ECO:0000256" key="3">
    <source>
        <dbReference type="ARBA" id="ARBA00022692"/>
    </source>
</evidence>